<evidence type="ECO:0000313" key="2">
    <source>
        <dbReference type="EMBL" id="ABJ11304.1"/>
    </source>
</evidence>
<dbReference type="GO" id="GO:0009289">
    <property type="term" value="C:pilus"/>
    <property type="evidence" value="ECO:0007669"/>
    <property type="project" value="InterPro"/>
</dbReference>
<reference evidence="2 3" key="1">
    <citation type="journal article" date="2006" name="Genome Biol.">
        <title>Genomic analysis reveals that Pseudomonas aeruginosa virulence is combinatorial.</title>
        <authorList>
            <person name="Lee D.G."/>
            <person name="Urbach J.M."/>
            <person name="Wu G."/>
            <person name="Liberati N.T."/>
            <person name="Feinbaum R.L."/>
            <person name="Miyata S."/>
            <person name="Diggins L.T."/>
            <person name="He J."/>
            <person name="Saucier M."/>
            <person name="Deziel E."/>
            <person name="Friedman L."/>
            <person name="Li L."/>
            <person name="Grills G."/>
            <person name="Montgomery K."/>
            <person name="Kucherlapati R."/>
            <person name="Rahme L.G."/>
            <person name="Ausubel F.M."/>
        </authorList>
    </citation>
    <scope>NUCLEOTIDE SEQUENCE [LARGE SCALE GENOMIC DNA]</scope>
    <source>
        <strain evidence="2 3">UCBPP-PA14</strain>
    </source>
</reference>
<dbReference type="Gene3D" id="2.60.40.1090">
    <property type="entry name" value="Fimbrial-type adhesion domain"/>
    <property type="match status" value="1"/>
</dbReference>
<dbReference type="GO" id="GO:0043709">
    <property type="term" value="P:cell adhesion involved in single-species biofilm formation"/>
    <property type="evidence" value="ECO:0007669"/>
    <property type="project" value="TreeGrafter"/>
</dbReference>
<dbReference type="EMBL" id="CP000438">
    <property type="protein sequence ID" value="ABJ11304.1"/>
    <property type="molecule type" value="Genomic_DNA"/>
</dbReference>
<dbReference type="AlphaFoldDB" id="A0A0H2ZAN9"/>
<dbReference type="KEGG" id="pau:PA14_37060"/>
<evidence type="ECO:0000256" key="1">
    <source>
        <dbReference type="SAM" id="SignalP"/>
    </source>
</evidence>
<feature type="chain" id="PRO_5030007539" evidence="1">
    <location>
        <begin position="26"/>
        <end position="183"/>
    </location>
</feature>
<dbReference type="SUPFAM" id="SSF49401">
    <property type="entry name" value="Bacterial adhesins"/>
    <property type="match status" value="1"/>
</dbReference>
<dbReference type="InterPro" id="IPR036937">
    <property type="entry name" value="Adhesion_dom_fimbrial_sf"/>
</dbReference>
<dbReference type="InterPro" id="IPR050263">
    <property type="entry name" value="Bact_Fimbrial_Adh_Pro"/>
</dbReference>
<dbReference type="HOGENOM" id="CLU_088965_2_2_6"/>
<proteinExistence type="predicted"/>
<accession>A0A0H2ZAN9</accession>
<protein>
    <submittedName>
        <fullName evidence="2">Fimbrial subunit CupA1</fullName>
    </submittedName>
</protein>
<dbReference type="InterPro" id="IPR008966">
    <property type="entry name" value="Adhesion_dom_sf"/>
</dbReference>
<organism evidence="2 3">
    <name type="scientific">Pseudomonas aeruginosa (strain UCBPP-PA14)</name>
    <dbReference type="NCBI Taxonomy" id="208963"/>
    <lineage>
        <taxon>Bacteria</taxon>
        <taxon>Pseudomonadati</taxon>
        <taxon>Pseudomonadota</taxon>
        <taxon>Gammaproteobacteria</taxon>
        <taxon>Pseudomonadales</taxon>
        <taxon>Pseudomonadaceae</taxon>
        <taxon>Pseudomonas</taxon>
    </lineage>
</organism>
<dbReference type="RefSeq" id="WP_003120281.1">
    <property type="nucleotide sequence ID" value="NC_008463.1"/>
</dbReference>
<feature type="signal peptide" evidence="1">
    <location>
        <begin position="1"/>
        <end position="25"/>
    </location>
</feature>
<sequence>MTRTSNPCAVVLAFAAIAASGTAMAANTITFSGEVTDQTCQVAVNGFTDPTVILDSVPVSALDGAVGRSAGETAFTLQLTDCVAPTADEHFTTLFQATNPSAAGNLVNTAASGATGVALQLLDSVGGNPVDLAGGAAVPAGDIVLANGATSTSYDYAVQYVSEAATVTPGPVLGAVTYTLRYE</sequence>
<evidence type="ECO:0000313" key="3">
    <source>
        <dbReference type="Proteomes" id="UP000000653"/>
    </source>
</evidence>
<dbReference type="BioCyc" id="PAER208963:G1G74-3116-MONOMER"/>
<gene>
    <name evidence="2" type="primary">cupA1</name>
    <name evidence="2" type="ordered locus">PA14_37060</name>
</gene>
<keyword evidence="1" id="KW-0732">Signal</keyword>
<name>A0A0H2ZAN9_PSEAB</name>
<dbReference type="PANTHER" id="PTHR33420:SF10">
    <property type="entry name" value="FIMBRIAE MAJOR SUBUNIT"/>
    <property type="match status" value="1"/>
</dbReference>
<dbReference type="PANTHER" id="PTHR33420">
    <property type="entry name" value="FIMBRIAL SUBUNIT ELFA-RELATED"/>
    <property type="match status" value="1"/>
</dbReference>
<dbReference type="Proteomes" id="UP000000653">
    <property type="component" value="Chromosome"/>
</dbReference>